<reference evidence="1" key="1">
    <citation type="submission" date="2021-03" db="EMBL/GenBank/DDBJ databases">
        <authorList>
            <consortium name="DOE Joint Genome Institute"/>
            <person name="Ahrendt S."/>
            <person name="Looney B.P."/>
            <person name="Miyauchi S."/>
            <person name="Morin E."/>
            <person name="Drula E."/>
            <person name="Courty P.E."/>
            <person name="Chicoki N."/>
            <person name="Fauchery L."/>
            <person name="Kohler A."/>
            <person name="Kuo A."/>
            <person name="Labutti K."/>
            <person name="Pangilinan J."/>
            <person name="Lipzen A."/>
            <person name="Riley R."/>
            <person name="Andreopoulos W."/>
            <person name="He G."/>
            <person name="Johnson J."/>
            <person name="Barry K.W."/>
            <person name="Grigoriev I.V."/>
            <person name="Nagy L."/>
            <person name="Hibbett D."/>
            <person name="Henrissat B."/>
            <person name="Matheny P.B."/>
            <person name="Labbe J."/>
            <person name="Martin F."/>
        </authorList>
    </citation>
    <scope>NUCLEOTIDE SEQUENCE</scope>
    <source>
        <strain evidence="1">HHB10654</strain>
    </source>
</reference>
<accession>A0ACB8SXL0</accession>
<organism evidence="1 2">
    <name type="scientific">Artomyces pyxidatus</name>
    <dbReference type="NCBI Taxonomy" id="48021"/>
    <lineage>
        <taxon>Eukaryota</taxon>
        <taxon>Fungi</taxon>
        <taxon>Dikarya</taxon>
        <taxon>Basidiomycota</taxon>
        <taxon>Agaricomycotina</taxon>
        <taxon>Agaricomycetes</taxon>
        <taxon>Russulales</taxon>
        <taxon>Auriscalpiaceae</taxon>
        <taxon>Artomyces</taxon>
    </lineage>
</organism>
<dbReference type="EMBL" id="MU277214">
    <property type="protein sequence ID" value="KAI0061219.1"/>
    <property type="molecule type" value="Genomic_DNA"/>
</dbReference>
<dbReference type="Proteomes" id="UP000814140">
    <property type="component" value="Unassembled WGS sequence"/>
</dbReference>
<comment type="caution">
    <text evidence="1">The sequence shown here is derived from an EMBL/GenBank/DDBJ whole genome shotgun (WGS) entry which is preliminary data.</text>
</comment>
<keyword evidence="2" id="KW-1185">Reference proteome</keyword>
<reference evidence="1" key="2">
    <citation type="journal article" date="2022" name="New Phytol.">
        <title>Evolutionary transition to the ectomycorrhizal habit in the genomes of a hyperdiverse lineage of mushroom-forming fungi.</title>
        <authorList>
            <person name="Looney B."/>
            <person name="Miyauchi S."/>
            <person name="Morin E."/>
            <person name="Drula E."/>
            <person name="Courty P.E."/>
            <person name="Kohler A."/>
            <person name="Kuo A."/>
            <person name="LaButti K."/>
            <person name="Pangilinan J."/>
            <person name="Lipzen A."/>
            <person name="Riley R."/>
            <person name="Andreopoulos W."/>
            <person name="He G."/>
            <person name="Johnson J."/>
            <person name="Nolan M."/>
            <person name="Tritt A."/>
            <person name="Barry K.W."/>
            <person name="Grigoriev I.V."/>
            <person name="Nagy L.G."/>
            <person name="Hibbett D."/>
            <person name="Henrissat B."/>
            <person name="Matheny P.B."/>
            <person name="Labbe J."/>
            <person name="Martin F.M."/>
        </authorList>
    </citation>
    <scope>NUCLEOTIDE SEQUENCE</scope>
    <source>
        <strain evidence="1">HHB10654</strain>
    </source>
</reference>
<name>A0ACB8SXL0_9AGAM</name>
<evidence type="ECO:0000313" key="2">
    <source>
        <dbReference type="Proteomes" id="UP000814140"/>
    </source>
</evidence>
<sequence length="494" mass="52376">MLGGPSITNLLQLFLSALPFGPTGLPDYSTESSSLSTCKAIADAVSSASQVNYPPSDNFVADISHWAESSSIKSTCSVQPGTPEDVAKILKIVASSRTPFAVKGGGHTTNPGFSSTEGVQIAMSRFNTVTVNAADGTVDVGAGLTWDQVYAALDGTGINVVGGRIPGVGVAGLTLGGGYSWKSNQQGLTIDTVKAYELVLPNGTITTVTEADKDLWFGLKGGFNNFGIVTKFTYKSYPQTGTWGGLLQVSFDYADDFNAAVAKYTAETTDEKAALVVTYEGAGTSLALAAFLFYDAPSPPQGLFDNFLAIPSIASTVKRSTFLEFVMTFAAAAGPSGSRAFYNCAPVFEYTPTFLSAAIKEAQFWAERVSRLDPKATMSFSAEPFISTLLTHGAPSPYPPDRSRALLPTSTYTTWKNASLDQFMHDSIVQFTRNLVAIAVAEGQDVGGAAPYPNYAIYDTSLVRMYGENVPRMAAIKKKYDPDNVMGLAGGFKF</sequence>
<gene>
    <name evidence="1" type="ORF">BV25DRAFT_808825</name>
</gene>
<protein>
    <submittedName>
        <fullName evidence="1">FAD-binding domain-containing protein</fullName>
    </submittedName>
</protein>
<evidence type="ECO:0000313" key="1">
    <source>
        <dbReference type="EMBL" id="KAI0061219.1"/>
    </source>
</evidence>
<proteinExistence type="predicted"/>